<dbReference type="PANTHER" id="PTHR43649:SF12">
    <property type="entry name" value="DIACETYLCHITOBIOSE BINDING PROTEIN DASA"/>
    <property type="match status" value="1"/>
</dbReference>
<dbReference type="KEGG" id="esr:ES1_19940"/>
<dbReference type="HOGENOM" id="CLU_040904_0_0_9"/>
<dbReference type="InterPro" id="IPR050490">
    <property type="entry name" value="Bact_solute-bd_prot1"/>
</dbReference>
<name>D4MM92_9FIRM</name>
<evidence type="ECO:0000313" key="4">
    <source>
        <dbReference type="Proteomes" id="UP000007050"/>
    </source>
</evidence>
<dbReference type="Proteomes" id="UP000007050">
    <property type="component" value="Chromosome"/>
</dbReference>
<sequence length="485" mass="53920">MEVFNMNFKRILAGVMAGATAISLAACSNSGNGGFDSTATSDTSSTGTTIDDEKENPVSVGDISLNAGEDVEPAELQYLGCYDITTAGDVKPAYKYFSENYGCTIKCTIVGSLQILEKLTTAISSGESPDLVDYADNTFPLIMSKNMYTPLDEYMDLSAPQWSGLEQYINKYKWNGKNYYYPWAYNVSPYFLIYNRGVFEQIGLEDPKELYDEGKWTWDAMTDVIRKFIDSDNDGNRTGLYGATEYTAQAIIDSTGVPLIEIGEDGKLVSNFSNASVDRAATFMQSLKSEGLAKFQEGVINVDEDPIISGTAAFQGMGEWIITNYARKMTKDDSLDIFFVPFPRDSQADEYYYSMSAFGYLVPAGSKYAKQASVFINCCRLSNTDEDLKATTKASIMKNKKYTDEQYDFLYSFKEINNFHAVVDEPYGLDETTGQIIKDILGNTLFDLQSETYAGQSWTQMREANIGSINKQIEYYNGLITSGNS</sequence>
<evidence type="ECO:0000313" key="3">
    <source>
        <dbReference type="EMBL" id="CBL34875.1"/>
    </source>
</evidence>
<feature type="region of interest" description="Disordered" evidence="1">
    <location>
        <begin position="36"/>
        <end position="58"/>
    </location>
</feature>
<dbReference type="PANTHER" id="PTHR43649">
    <property type="entry name" value="ARABINOSE-BINDING PROTEIN-RELATED"/>
    <property type="match status" value="1"/>
</dbReference>
<feature type="compositionally biased region" description="Low complexity" evidence="1">
    <location>
        <begin position="36"/>
        <end position="49"/>
    </location>
</feature>
<gene>
    <name evidence="3" type="ORF">ES1_19940</name>
</gene>
<reference evidence="3 4" key="2">
    <citation type="submission" date="2010-03" db="EMBL/GenBank/DDBJ databases">
        <authorList>
            <person name="Pajon A."/>
        </authorList>
    </citation>
    <scope>NUCLEOTIDE SEQUENCE [LARGE SCALE GENOMIC DNA]</scope>
    <source>
        <strain evidence="3 4">V10Sc8a</strain>
    </source>
</reference>
<dbReference type="BioCyc" id="ESIR717961:G136L-1652-MONOMER"/>
<dbReference type="EMBL" id="FP929059">
    <property type="protein sequence ID" value="CBL34875.1"/>
    <property type="molecule type" value="Genomic_DNA"/>
</dbReference>
<evidence type="ECO:0000256" key="1">
    <source>
        <dbReference type="SAM" id="MobiDB-lite"/>
    </source>
</evidence>
<organism evidence="3 4">
    <name type="scientific">[Eubacterium] siraeum V10Sc8a</name>
    <dbReference type="NCBI Taxonomy" id="717961"/>
    <lineage>
        <taxon>Bacteria</taxon>
        <taxon>Bacillati</taxon>
        <taxon>Bacillota</taxon>
        <taxon>Clostridia</taxon>
        <taxon>Eubacteriales</taxon>
        <taxon>Oscillospiraceae</taxon>
        <taxon>Oscillospiraceae incertae sedis</taxon>
    </lineage>
</organism>
<dbReference type="AlphaFoldDB" id="D4MM92"/>
<dbReference type="SUPFAM" id="SSF53850">
    <property type="entry name" value="Periplasmic binding protein-like II"/>
    <property type="match status" value="1"/>
</dbReference>
<dbReference type="Pfam" id="PF13416">
    <property type="entry name" value="SBP_bac_8"/>
    <property type="match status" value="1"/>
</dbReference>
<protein>
    <submittedName>
        <fullName evidence="3">Carbohydrate ABC transporter substrate-binding protein, CUT1 family (TC 3.A.1.1.-)</fullName>
    </submittedName>
</protein>
<evidence type="ECO:0000256" key="2">
    <source>
        <dbReference type="SAM" id="SignalP"/>
    </source>
</evidence>
<dbReference type="InterPro" id="IPR006059">
    <property type="entry name" value="SBP"/>
</dbReference>
<accession>D4MM92</accession>
<feature type="chain" id="PRO_5039023685" evidence="2">
    <location>
        <begin position="26"/>
        <end position="485"/>
    </location>
</feature>
<reference evidence="3 4" key="1">
    <citation type="submission" date="2010-03" db="EMBL/GenBank/DDBJ databases">
        <title>The genome sequence of Eubacterium siraeum V10Sc8a.</title>
        <authorList>
            <consortium name="metaHIT consortium -- http://www.metahit.eu/"/>
            <person name="Pajon A."/>
            <person name="Turner K."/>
            <person name="Parkhill J."/>
            <person name="Duncan S."/>
            <person name="Flint H."/>
        </authorList>
    </citation>
    <scope>NUCLEOTIDE SEQUENCE [LARGE SCALE GENOMIC DNA]</scope>
    <source>
        <strain evidence="3 4">V10Sc8a</strain>
    </source>
</reference>
<proteinExistence type="predicted"/>
<feature type="signal peptide" evidence="2">
    <location>
        <begin position="1"/>
        <end position="25"/>
    </location>
</feature>
<dbReference type="Gene3D" id="3.40.190.10">
    <property type="entry name" value="Periplasmic binding protein-like II"/>
    <property type="match status" value="1"/>
</dbReference>
<keyword evidence="2" id="KW-0732">Signal</keyword>
<dbReference type="PATRIC" id="fig|717961.3.peg.2125"/>